<sequence length="109" mass="12632">MADILAGMEKPRFRLGLVYRLTALGLSPGDGEARVLFYEFRYCKMKRGTYVYECAWRLERVRQARRAPRRVLQQLALGGRVGFVRRTRNSGPSMRGPGAWRWGLNRQVV</sequence>
<organism evidence="1 2">
    <name type="scientific">Vigna unguiculata</name>
    <name type="common">Cowpea</name>
    <dbReference type="NCBI Taxonomy" id="3917"/>
    <lineage>
        <taxon>Eukaryota</taxon>
        <taxon>Viridiplantae</taxon>
        <taxon>Streptophyta</taxon>
        <taxon>Embryophyta</taxon>
        <taxon>Tracheophyta</taxon>
        <taxon>Spermatophyta</taxon>
        <taxon>Magnoliopsida</taxon>
        <taxon>eudicotyledons</taxon>
        <taxon>Gunneridae</taxon>
        <taxon>Pentapetalae</taxon>
        <taxon>rosids</taxon>
        <taxon>fabids</taxon>
        <taxon>Fabales</taxon>
        <taxon>Fabaceae</taxon>
        <taxon>Papilionoideae</taxon>
        <taxon>50 kb inversion clade</taxon>
        <taxon>NPAAA clade</taxon>
        <taxon>indigoferoid/millettioid clade</taxon>
        <taxon>Phaseoleae</taxon>
        <taxon>Vigna</taxon>
    </lineage>
</organism>
<gene>
    <name evidence="1" type="ORF">DEO72_LG2g3124</name>
</gene>
<dbReference type="EMBL" id="CP039346">
    <property type="protein sequence ID" value="QCD82783.1"/>
    <property type="molecule type" value="Genomic_DNA"/>
</dbReference>
<evidence type="ECO:0000313" key="1">
    <source>
        <dbReference type="EMBL" id="QCD82783.1"/>
    </source>
</evidence>
<proteinExistence type="predicted"/>
<accession>A0A4D6L2R3</accession>
<keyword evidence="2" id="KW-1185">Reference proteome</keyword>
<dbReference type="AlphaFoldDB" id="A0A4D6L2R3"/>
<protein>
    <submittedName>
        <fullName evidence="1">Uncharacterized protein</fullName>
    </submittedName>
</protein>
<name>A0A4D6L2R3_VIGUN</name>
<dbReference type="Proteomes" id="UP000501690">
    <property type="component" value="Linkage Group LG2"/>
</dbReference>
<reference evidence="1 2" key="1">
    <citation type="submission" date="2019-04" db="EMBL/GenBank/DDBJ databases">
        <title>An improved genome assembly and genetic linkage map for asparagus bean, Vigna unguiculata ssp. sesquipedialis.</title>
        <authorList>
            <person name="Xia Q."/>
            <person name="Zhang R."/>
            <person name="Dong Y."/>
        </authorList>
    </citation>
    <scope>NUCLEOTIDE SEQUENCE [LARGE SCALE GENOMIC DNA]</scope>
    <source>
        <tissue evidence="1">Leaf</tissue>
    </source>
</reference>
<evidence type="ECO:0000313" key="2">
    <source>
        <dbReference type="Proteomes" id="UP000501690"/>
    </source>
</evidence>